<name>A0ABY4E808_VITST</name>
<organism evidence="6 7">
    <name type="scientific">Vitreoscilla stercoraria</name>
    <dbReference type="NCBI Taxonomy" id="61"/>
    <lineage>
        <taxon>Bacteria</taxon>
        <taxon>Pseudomonadati</taxon>
        <taxon>Pseudomonadota</taxon>
        <taxon>Betaproteobacteria</taxon>
        <taxon>Neisseriales</taxon>
        <taxon>Neisseriaceae</taxon>
        <taxon>Vitreoscilla</taxon>
    </lineage>
</organism>
<dbReference type="InterPro" id="IPR036386">
    <property type="entry name" value="HscB_C_sf"/>
</dbReference>
<sequence length="166" mass="19227">MAIDYFKMFALDKSYPLDTQVLEQTYRRLSTQYHPDKTAHLSAFEQKQAVMLSATINEAYRVLKSPLDRAAYLLKEQGIHADAPEHTQFAPEFLMQQMQWREDLDDAQGNEAALLALQKDINQAYQTLQQDLLNDFAQEQWQQAAAHVREGRFISKLLQQIKQALP</sequence>
<evidence type="ECO:0000313" key="6">
    <source>
        <dbReference type="EMBL" id="UOO91901.1"/>
    </source>
</evidence>
<keyword evidence="2 4" id="KW-0143">Chaperone</keyword>
<proteinExistence type="inferred from homology"/>
<dbReference type="RefSeq" id="WP_019957358.1">
    <property type="nucleotide sequence ID" value="NZ_CP091512.1"/>
</dbReference>
<dbReference type="InterPro" id="IPR009073">
    <property type="entry name" value="HscB_oligo_C"/>
</dbReference>
<dbReference type="Gene3D" id="1.20.1280.20">
    <property type="entry name" value="HscB, C-terminal domain"/>
    <property type="match status" value="1"/>
</dbReference>
<dbReference type="Proteomes" id="UP000832034">
    <property type="component" value="Chromosome"/>
</dbReference>
<evidence type="ECO:0000256" key="4">
    <source>
        <dbReference type="HAMAP-Rule" id="MF_00682"/>
    </source>
</evidence>
<dbReference type="PANTHER" id="PTHR14021">
    <property type="entry name" value="IRON-SULFUR CLUSTER CO-CHAPERONE PROTEIN HSCB"/>
    <property type="match status" value="1"/>
</dbReference>
<dbReference type="SMART" id="SM00271">
    <property type="entry name" value="DnaJ"/>
    <property type="match status" value="1"/>
</dbReference>
<dbReference type="SUPFAM" id="SSF46565">
    <property type="entry name" value="Chaperone J-domain"/>
    <property type="match status" value="1"/>
</dbReference>
<reference evidence="6" key="1">
    <citation type="submission" date="2021-12" db="EMBL/GenBank/DDBJ databases">
        <authorList>
            <person name="Veyrier F.J."/>
        </authorList>
    </citation>
    <scope>NUCLEOTIDE SEQUENCE</scope>
    <source>
        <strain evidence="6">SAG 1488-6</strain>
    </source>
</reference>
<dbReference type="InterPro" id="IPR001623">
    <property type="entry name" value="DnaJ_domain"/>
</dbReference>
<dbReference type="PROSITE" id="PS50076">
    <property type="entry name" value="DNAJ_2"/>
    <property type="match status" value="1"/>
</dbReference>
<dbReference type="InterPro" id="IPR004640">
    <property type="entry name" value="HscB"/>
</dbReference>
<gene>
    <name evidence="4 6" type="primary">hscB</name>
    <name evidence="6" type="ORF">LVJ81_09685</name>
</gene>
<comment type="subunit">
    <text evidence="4">Interacts with HscA and stimulates its ATPase activity.</text>
</comment>
<dbReference type="HAMAP" id="MF_00682">
    <property type="entry name" value="HscB"/>
    <property type="match status" value="1"/>
</dbReference>
<evidence type="ECO:0000259" key="5">
    <source>
        <dbReference type="PROSITE" id="PS50076"/>
    </source>
</evidence>
<protein>
    <recommendedName>
        <fullName evidence="4">Co-chaperone protein HscB homolog</fullName>
    </recommendedName>
</protein>
<comment type="similarity">
    <text evidence="1 4">Belongs to the HscB family.</text>
</comment>
<feature type="domain" description="J" evidence="5">
    <location>
        <begin position="4"/>
        <end position="76"/>
    </location>
</feature>
<accession>A0ABY4E808</accession>
<dbReference type="NCBIfam" id="TIGR00714">
    <property type="entry name" value="hscB"/>
    <property type="match status" value="1"/>
</dbReference>
<dbReference type="Pfam" id="PF07743">
    <property type="entry name" value="HSCB_C"/>
    <property type="match status" value="1"/>
</dbReference>
<comment type="function">
    <text evidence="3 4">Co-chaperone involved in the maturation of iron-sulfur cluster-containing proteins. Seems to help targeting proteins to be folded toward HscA.</text>
</comment>
<evidence type="ECO:0000256" key="3">
    <source>
        <dbReference type="ARBA" id="ARBA00025596"/>
    </source>
</evidence>
<dbReference type="Gene3D" id="1.10.287.110">
    <property type="entry name" value="DnaJ domain"/>
    <property type="match status" value="1"/>
</dbReference>
<dbReference type="PANTHER" id="PTHR14021:SF15">
    <property type="entry name" value="IRON-SULFUR CLUSTER CO-CHAPERONE PROTEIN HSCB"/>
    <property type="match status" value="1"/>
</dbReference>
<dbReference type="EMBL" id="CP091512">
    <property type="protein sequence ID" value="UOO91901.1"/>
    <property type="molecule type" value="Genomic_DNA"/>
</dbReference>
<evidence type="ECO:0000313" key="7">
    <source>
        <dbReference type="Proteomes" id="UP000832034"/>
    </source>
</evidence>
<dbReference type="CDD" id="cd06257">
    <property type="entry name" value="DnaJ"/>
    <property type="match status" value="1"/>
</dbReference>
<dbReference type="SUPFAM" id="SSF47144">
    <property type="entry name" value="HSC20 (HSCB), C-terminal oligomerisation domain"/>
    <property type="match status" value="1"/>
</dbReference>
<reference evidence="6" key="2">
    <citation type="journal article" date="2022" name="Res Sq">
        <title>Evolution of multicellular longitudinally dividing oral cavity symbionts (Neisseriaceae).</title>
        <authorList>
            <person name="Nyongesa S."/>
            <person name="Weber P."/>
            <person name="Bernet E."/>
            <person name="Pullido F."/>
            <person name="Nieckarz M."/>
            <person name="Delaby M."/>
            <person name="Nieves C."/>
            <person name="Viehboeck T."/>
            <person name="Krause N."/>
            <person name="Rivera-Millot A."/>
            <person name="Nakamura A."/>
            <person name="Vischer N."/>
            <person name="VanNieuwenhze M."/>
            <person name="Brun Y."/>
            <person name="Cava F."/>
            <person name="Bulgheresi S."/>
            <person name="Veyrier F."/>
        </authorList>
    </citation>
    <scope>NUCLEOTIDE SEQUENCE</scope>
    <source>
        <strain evidence="6">SAG 1488-6</strain>
    </source>
</reference>
<keyword evidence="7" id="KW-1185">Reference proteome</keyword>
<evidence type="ECO:0000256" key="2">
    <source>
        <dbReference type="ARBA" id="ARBA00023186"/>
    </source>
</evidence>
<dbReference type="Pfam" id="PF00226">
    <property type="entry name" value="DnaJ"/>
    <property type="match status" value="1"/>
</dbReference>
<evidence type="ECO:0000256" key="1">
    <source>
        <dbReference type="ARBA" id="ARBA00010476"/>
    </source>
</evidence>
<dbReference type="InterPro" id="IPR036869">
    <property type="entry name" value="J_dom_sf"/>
</dbReference>